<dbReference type="AlphaFoldDB" id="A0A1B0CR68"/>
<evidence type="ECO:0000313" key="3">
    <source>
        <dbReference type="Proteomes" id="UP000092461"/>
    </source>
</evidence>
<protein>
    <submittedName>
        <fullName evidence="2">Uncharacterized protein</fullName>
    </submittedName>
</protein>
<feature type="compositionally biased region" description="Polar residues" evidence="1">
    <location>
        <begin position="181"/>
        <end position="197"/>
    </location>
</feature>
<feature type="compositionally biased region" description="Basic and acidic residues" evidence="1">
    <location>
        <begin position="223"/>
        <end position="233"/>
    </location>
</feature>
<accession>A0A1B0CR68</accession>
<name>A0A1B0CR68_LUTLO</name>
<reference evidence="2" key="1">
    <citation type="submission" date="2020-05" db="UniProtKB">
        <authorList>
            <consortium name="EnsemblMetazoa"/>
        </authorList>
    </citation>
    <scope>IDENTIFICATION</scope>
    <source>
        <strain evidence="2">Jacobina</strain>
    </source>
</reference>
<sequence length="403" mass="47206">MIYKSKTCRFIDLVKINQKFLAVSFEFIARNDTQKWVNERDWRDIEASLGGYIEEKKYLINDHTESINVAGDIQLEVTNTRCPSYVLKIFDDTCKSSLHGIQLSVNVKFGGLQKKYLEAVNTIEESKKASAKIQADEEDYQNGSNEEDSAYMDFISNDCTAPSSVTNELLENKSDEEKYVPQSTTPRLTRATYTPNSDTDEHSENTAEADIDDNDFNGNEPPNPRKDLQMENKDLNEDFKTVSPNKKRREKIMLNKESLDVSARKSPTMSPRKNCHHISMEDLLESFALVEEKMDKTIEKFEKYPKMRIPEIKDFHNDIVTFRQRSVAEDFLLDKYVNEEHRPMKQRFRLEDLLTQYVLPEWMINLFMNEHNMDRAEAENYLTDKEIEEKYVELKKRRMKNSS</sequence>
<dbReference type="Proteomes" id="UP000092461">
    <property type="component" value="Unassembled WGS sequence"/>
</dbReference>
<dbReference type="VEuPathDB" id="VectorBase:LLONM1_011595"/>
<evidence type="ECO:0000256" key="1">
    <source>
        <dbReference type="SAM" id="MobiDB-lite"/>
    </source>
</evidence>
<dbReference type="VEuPathDB" id="VectorBase:LLOJ007366"/>
<evidence type="ECO:0000313" key="2">
    <source>
        <dbReference type="EnsemblMetazoa" id="LLOJ007366-PA"/>
    </source>
</evidence>
<proteinExistence type="predicted"/>
<dbReference type="EnsemblMetazoa" id="LLOJ007366-RA">
    <property type="protein sequence ID" value="LLOJ007366-PA"/>
    <property type="gene ID" value="LLOJ007366"/>
</dbReference>
<keyword evidence="3" id="KW-1185">Reference proteome</keyword>
<organism evidence="2 3">
    <name type="scientific">Lutzomyia longipalpis</name>
    <name type="common">Sand fly</name>
    <dbReference type="NCBI Taxonomy" id="7200"/>
    <lineage>
        <taxon>Eukaryota</taxon>
        <taxon>Metazoa</taxon>
        <taxon>Ecdysozoa</taxon>
        <taxon>Arthropoda</taxon>
        <taxon>Hexapoda</taxon>
        <taxon>Insecta</taxon>
        <taxon>Pterygota</taxon>
        <taxon>Neoptera</taxon>
        <taxon>Endopterygota</taxon>
        <taxon>Diptera</taxon>
        <taxon>Nematocera</taxon>
        <taxon>Psychodoidea</taxon>
        <taxon>Psychodidae</taxon>
        <taxon>Lutzomyia</taxon>
        <taxon>Lutzomyia</taxon>
    </lineage>
</organism>
<feature type="region of interest" description="Disordered" evidence="1">
    <location>
        <begin position="171"/>
        <end position="233"/>
    </location>
</feature>
<dbReference type="VEuPathDB" id="VectorBase:LLONM1_009746"/>
<dbReference type="EMBL" id="AJWK01024422">
    <property type="status" value="NOT_ANNOTATED_CDS"/>
    <property type="molecule type" value="Genomic_DNA"/>
</dbReference>